<dbReference type="Pfam" id="PF00528">
    <property type="entry name" value="BPD_transp_1"/>
    <property type="match status" value="1"/>
</dbReference>
<dbReference type="OrthoDB" id="9785113at2"/>
<dbReference type="GO" id="GO:0006817">
    <property type="term" value="P:phosphate ion transport"/>
    <property type="evidence" value="ECO:0007669"/>
    <property type="project" value="UniProtKB-KW"/>
</dbReference>
<accession>A0A2W2BVY5</accession>
<dbReference type="GO" id="GO:0005886">
    <property type="term" value="C:plasma membrane"/>
    <property type="evidence" value="ECO:0007669"/>
    <property type="project" value="UniProtKB-SubCell"/>
</dbReference>
<dbReference type="PANTHER" id="PTHR30425:SF1">
    <property type="entry name" value="PHOSPHATE TRANSPORT SYSTEM PERMEASE PROTEIN PSTC"/>
    <property type="match status" value="1"/>
</dbReference>
<feature type="transmembrane region" description="Helical" evidence="9">
    <location>
        <begin position="126"/>
        <end position="150"/>
    </location>
</feature>
<proteinExistence type="inferred from homology"/>
<dbReference type="InterPro" id="IPR051124">
    <property type="entry name" value="Phosphate_Transport_Permease"/>
</dbReference>
<name>A0A2W2BVY5_9ACTN</name>
<evidence type="ECO:0000256" key="8">
    <source>
        <dbReference type="ARBA" id="ARBA00023136"/>
    </source>
</evidence>
<evidence type="ECO:0000313" key="12">
    <source>
        <dbReference type="EMBL" id="PZF91455.1"/>
    </source>
</evidence>
<organism evidence="12 13">
    <name type="scientific">Micromonospora endophytica</name>
    <dbReference type="NCBI Taxonomy" id="515350"/>
    <lineage>
        <taxon>Bacteria</taxon>
        <taxon>Bacillati</taxon>
        <taxon>Actinomycetota</taxon>
        <taxon>Actinomycetes</taxon>
        <taxon>Micromonosporales</taxon>
        <taxon>Micromonosporaceae</taxon>
        <taxon>Micromonospora</taxon>
    </lineage>
</organism>
<keyword evidence="13" id="KW-1185">Reference proteome</keyword>
<keyword evidence="7 9" id="KW-1133">Transmembrane helix</keyword>
<sequence>MKMTVTNKSPAARPVLTRRGGSAVGDRVFSWWTLGTGLLVLAILGLILITTVREAWPAFDAMGLRFLTERIWDPNPATGDAIFGALSFAYGTAVSSLIALLFAVPVSVGIALFLTELAPRRLRGPAVTVIDLLAAVPSVVFGLWGILVVAPALVPVYQWMHDILGGIPLLGRLFGPVGSGRNFMTAGLILAIMVTPIITSITREVFSTVPRADKDAALALGATRWEMIKGAVLPHSFGGVVGAVMLGLGRAMGETIAVALVIGGATNITANMFAPGNSMAAVIVQQFGESTGTFTAALIGLGVVLFAMTVLINVLARSVVRRAEARMKGSLA</sequence>
<dbReference type="PANTHER" id="PTHR30425">
    <property type="entry name" value="PHOSPHATE TRANSPORT SYSTEM PERMEASE PROTEIN PST"/>
    <property type="match status" value="1"/>
</dbReference>
<dbReference type="EMBL" id="POTX01000173">
    <property type="protein sequence ID" value="PZF91455.1"/>
    <property type="molecule type" value="Genomic_DNA"/>
</dbReference>
<dbReference type="InterPro" id="IPR000515">
    <property type="entry name" value="MetI-like"/>
</dbReference>
<feature type="transmembrane region" description="Helical" evidence="9">
    <location>
        <begin position="256"/>
        <end position="274"/>
    </location>
</feature>
<dbReference type="CDD" id="cd06261">
    <property type="entry name" value="TM_PBP2"/>
    <property type="match status" value="1"/>
</dbReference>
<dbReference type="Proteomes" id="UP000248627">
    <property type="component" value="Unassembled WGS sequence"/>
</dbReference>
<feature type="transmembrane region" description="Helical" evidence="9">
    <location>
        <begin position="28"/>
        <end position="49"/>
    </location>
</feature>
<evidence type="ECO:0000256" key="6">
    <source>
        <dbReference type="ARBA" id="ARBA00022692"/>
    </source>
</evidence>
<evidence type="ECO:0000256" key="9">
    <source>
        <dbReference type="RuleBase" id="RU363032"/>
    </source>
</evidence>
<dbReference type="InterPro" id="IPR011864">
    <property type="entry name" value="Phosphate_PstC"/>
</dbReference>
<comment type="similarity">
    <text evidence="2 10">Belongs to the binding-protein-dependent transport system permease family. CysTW subfamily.</text>
</comment>
<feature type="transmembrane region" description="Helical" evidence="9">
    <location>
        <begin position="294"/>
        <end position="316"/>
    </location>
</feature>
<keyword evidence="5 10" id="KW-0592">Phosphate transport</keyword>
<protein>
    <recommendedName>
        <fullName evidence="10">Phosphate transport system permease protein</fullName>
    </recommendedName>
</protein>
<evidence type="ECO:0000256" key="7">
    <source>
        <dbReference type="ARBA" id="ARBA00022989"/>
    </source>
</evidence>
<evidence type="ECO:0000256" key="3">
    <source>
        <dbReference type="ARBA" id="ARBA00022448"/>
    </source>
</evidence>
<dbReference type="InterPro" id="IPR035906">
    <property type="entry name" value="MetI-like_sf"/>
</dbReference>
<dbReference type="Gene3D" id="1.10.3720.10">
    <property type="entry name" value="MetI-like"/>
    <property type="match status" value="1"/>
</dbReference>
<keyword evidence="4 10" id="KW-1003">Cell membrane</keyword>
<reference evidence="12 13" key="1">
    <citation type="submission" date="2018-01" db="EMBL/GenBank/DDBJ databases">
        <title>Draft genome sequence of Jishengella endophytica.</title>
        <authorList>
            <person name="Sahin N."/>
            <person name="Ay H."/>
            <person name="Saygin H."/>
        </authorList>
    </citation>
    <scope>NUCLEOTIDE SEQUENCE [LARGE SCALE GENOMIC DNA]</scope>
    <source>
        <strain evidence="12 13">DSM 45430</strain>
    </source>
</reference>
<evidence type="ECO:0000259" key="11">
    <source>
        <dbReference type="PROSITE" id="PS50928"/>
    </source>
</evidence>
<dbReference type="NCBIfam" id="TIGR02138">
    <property type="entry name" value="phosphate_pstC"/>
    <property type="match status" value="1"/>
</dbReference>
<dbReference type="SUPFAM" id="SSF161098">
    <property type="entry name" value="MetI-like"/>
    <property type="match status" value="1"/>
</dbReference>
<feature type="transmembrane region" description="Helical" evidence="9">
    <location>
        <begin position="88"/>
        <end position="114"/>
    </location>
</feature>
<evidence type="ECO:0000256" key="1">
    <source>
        <dbReference type="ARBA" id="ARBA00004651"/>
    </source>
</evidence>
<evidence type="ECO:0000313" key="13">
    <source>
        <dbReference type="Proteomes" id="UP000248627"/>
    </source>
</evidence>
<evidence type="ECO:0000256" key="2">
    <source>
        <dbReference type="ARBA" id="ARBA00007069"/>
    </source>
</evidence>
<dbReference type="GO" id="GO:0005315">
    <property type="term" value="F:phosphate transmembrane transporter activity"/>
    <property type="evidence" value="ECO:0007669"/>
    <property type="project" value="InterPro"/>
</dbReference>
<dbReference type="PROSITE" id="PS50928">
    <property type="entry name" value="ABC_TM1"/>
    <property type="match status" value="1"/>
</dbReference>
<keyword evidence="3 9" id="KW-0813">Transport</keyword>
<keyword evidence="8 9" id="KW-0472">Membrane</keyword>
<gene>
    <name evidence="12" type="primary">pstC</name>
    <name evidence="12" type="ORF">C1I93_21645</name>
</gene>
<keyword evidence="6 9" id="KW-0812">Transmembrane</keyword>
<dbReference type="AlphaFoldDB" id="A0A2W2BVY5"/>
<feature type="transmembrane region" description="Helical" evidence="9">
    <location>
        <begin position="182"/>
        <end position="201"/>
    </location>
</feature>
<evidence type="ECO:0000256" key="4">
    <source>
        <dbReference type="ARBA" id="ARBA00022475"/>
    </source>
</evidence>
<comment type="caution">
    <text evidence="12">The sequence shown here is derived from an EMBL/GenBank/DDBJ whole genome shotgun (WGS) entry which is preliminary data.</text>
</comment>
<evidence type="ECO:0000256" key="10">
    <source>
        <dbReference type="RuleBase" id="RU363054"/>
    </source>
</evidence>
<feature type="domain" description="ABC transmembrane type-1" evidence="11">
    <location>
        <begin position="89"/>
        <end position="316"/>
    </location>
</feature>
<comment type="subcellular location">
    <subcellularLocation>
        <location evidence="1 9">Cell membrane</location>
        <topology evidence="1 9">Multi-pass membrane protein</topology>
    </subcellularLocation>
</comment>
<comment type="function">
    <text evidence="10">Part of the binding-protein-dependent transport system for phosphate; probably responsible for the translocation of the substrate across the membrane.</text>
</comment>
<evidence type="ECO:0000256" key="5">
    <source>
        <dbReference type="ARBA" id="ARBA00022592"/>
    </source>
</evidence>